<protein>
    <recommendedName>
        <fullName evidence="9">NADH-ubiquinone oxidoreductase</fullName>
    </recommendedName>
</protein>
<dbReference type="InterPro" id="IPR016680">
    <property type="entry name" value="NDUFA8"/>
</dbReference>
<keyword evidence="4 9" id="KW-0679">Respiratory chain</keyword>
<evidence type="ECO:0000256" key="3">
    <source>
        <dbReference type="ARBA" id="ARBA00022448"/>
    </source>
</evidence>
<keyword evidence="3 9" id="KW-0813">Transport</keyword>
<evidence type="ECO:0000256" key="8">
    <source>
        <dbReference type="ARBA" id="ARBA00023157"/>
    </source>
</evidence>
<keyword evidence="9" id="KW-0472">Membrane</keyword>
<comment type="subcellular location">
    <subcellularLocation>
        <location evidence="9">Mitochondrion inner membrane</location>
    </subcellularLocation>
</comment>
<dbReference type="PROSITE" id="PS51808">
    <property type="entry name" value="CHCH"/>
    <property type="match status" value="1"/>
</dbReference>
<dbReference type="PANTHER" id="PTHR13344">
    <property type="entry name" value="NADH-UBIQUINONE OXIDOREDUCTASE"/>
    <property type="match status" value="1"/>
</dbReference>
<evidence type="ECO:0000256" key="7">
    <source>
        <dbReference type="ARBA" id="ARBA00023128"/>
    </source>
</evidence>
<evidence type="ECO:0000313" key="11">
    <source>
        <dbReference type="EMBL" id="ODQ76095.1"/>
    </source>
</evidence>
<dbReference type="GO" id="GO:0005743">
    <property type="term" value="C:mitochondrial inner membrane"/>
    <property type="evidence" value="ECO:0007669"/>
    <property type="project" value="UniProtKB-SubCell"/>
</dbReference>
<dbReference type="GO" id="GO:0006120">
    <property type="term" value="P:mitochondrial electron transport, NADH to ubiquinone"/>
    <property type="evidence" value="ECO:0007669"/>
    <property type="project" value="InterPro"/>
</dbReference>
<gene>
    <name evidence="11" type="ORF">LIPSTDRAFT_76917</name>
</gene>
<dbReference type="Proteomes" id="UP000094385">
    <property type="component" value="Unassembled WGS sequence"/>
</dbReference>
<evidence type="ECO:0000256" key="1">
    <source>
        <dbReference type="ARBA" id="ARBA00003195"/>
    </source>
</evidence>
<keyword evidence="8" id="KW-1015">Disulfide bond</keyword>
<evidence type="ECO:0000256" key="5">
    <source>
        <dbReference type="ARBA" id="ARBA00022737"/>
    </source>
</evidence>
<feature type="region of interest" description="Disordered" evidence="10">
    <location>
        <begin position="1"/>
        <end position="24"/>
    </location>
</feature>
<dbReference type="AlphaFoldDB" id="A0A1E3QEF7"/>
<evidence type="ECO:0000256" key="9">
    <source>
        <dbReference type="PIRNR" id="PIRNR017016"/>
    </source>
</evidence>
<dbReference type="PANTHER" id="PTHR13344:SF0">
    <property type="entry name" value="NADH DEHYDROGENASE [UBIQUINONE] 1 ALPHA SUBCOMPLEX SUBUNIT 8"/>
    <property type="match status" value="1"/>
</dbReference>
<evidence type="ECO:0000256" key="10">
    <source>
        <dbReference type="SAM" id="MobiDB-lite"/>
    </source>
</evidence>
<comment type="function">
    <text evidence="1 9">Accessory subunit of the mitochondrial membrane respiratory chain NADH dehydrogenase (Complex I), that is believed not to be involved in catalysis. Complex I functions in the transfer of electrons from NADH to the respiratory chain. The immediate electron acceptor for the enzyme is believed to be ubiquinone.</text>
</comment>
<evidence type="ECO:0000313" key="12">
    <source>
        <dbReference type="Proteomes" id="UP000094385"/>
    </source>
</evidence>
<organism evidence="11 12">
    <name type="scientific">Lipomyces starkeyi NRRL Y-11557</name>
    <dbReference type="NCBI Taxonomy" id="675824"/>
    <lineage>
        <taxon>Eukaryota</taxon>
        <taxon>Fungi</taxon>
        <taxon>Dikarya</taxon>
        <taxon>Ascomycota</taxon>
        <taxon>Saccharomycotina</taxon>
        <taxon>Lipomycetes</taxon>
        <taxon>Lipomycetales</taxon>
        <taxon>Lipomycetaceae</taxon>
        <taxon>Lipomyces</taxon>
    </lineage>
</organism>
<keyword evidence="9" id="KW-0999">Mitochondrion inner membrane</keyword>
<keyword evidence="5" id="KW-0677">Repeat</keyword>
<evidence type="ECO:0000256" key="2">
    <source>
        <dbReference type="ARBA" id="ARBA00010705"/>
    </source>
</evidence>
<dbReference type="PIRSF" id="PIRSF017016">
    <property type="entry name" value="NDUA8"/>
    <property type="match status" value="1"/>
</dbReference>
<dbReference type="EMBL" id="KV454289">
    <property type="protein sequence ID" value="ODQ76095.1"/>
    <property type="molecule type" value="Genomic_DNA"/>
</dbReference>
<proteinExistence type="inferred from homology"/>
<comment type="similarity">
    <text evidence="2 9">Belongs to the complex I NDUFA8 subunit family.</text>
</comment>
<evidence type="ECO:0000256" key="4">
    <source>
        <dbReference type="ARBA" id="ARBA00022660"/>
    </source>
</evidence>
<keyword evidence="6 9" id="KW-0249">Electron transport</keyword>
<reference evidence="11 12" key="1">
    <citation type="journal article" date="2016" name="Proc. Natl. Acad. Sci. U.S.A.">
        <title>Comparative genomics of biotechnologically important yeasts.</title>
        <authorList>
            <person name="Riley R."/>
            <person name="Haridas S."/>
            <person name="Wolfe K.H."/>
            <person name="Lopes M.R."/>
            <person name="Hittinger C.T."/>
            <person name="Goeker M."/>
            <person name="Salamov A.A."/>
            <person name="Wisecaver J.H."/>
            <person name="Long T.M."/>
            <person name="Calvey C.H."/>
            <person name="Aerts A.L."/>
            <person name="Barry K.W."/>
            <person name="Choi C."/>
            <person name="Clum A."/>
            <person name="Coughlan A.Y."/>
            <person name="Deshpande S."/>
            <person name="Douglass A.P."/>
            <person name="Hanson S.J."/>
            <person name="Klenk H.-P."/>
            <person name="LaButti K.M."/>
            <person name="Lapidus A."/>
            <person name="Lindquist E.A."/>
            <person name="Lipzen A.M."/>
            <person name="Meier-Kolthoff J.P."/>
            <person name="Ohm R.A."/>
            <person name="Otillar R.P."/>
            <person name="Pangilinan J.L."/>
            <person name="Peng Y."/>
            <person name="Rokas A."/>
            <person name="Rosa C.A."/>
            <person name="Scheuner C."/>
            <person name="Sibirny A.A."/>
            <person name="Slot J.C."/>
            <person name="Stielow J.B."/>
            <person name="Sun H."/>
            <person name="Kurtzman C.P."/>
            <person name="Blackwell M."/>
            <person name="Grigoriev I.V."/>
            <person name="Jeffries T.W."/>
        </authorList>
    </citation>
    <scope>NUCLEOTIDE SEQUENCE [LARGE SCALE GENOMIC DNA]</scope>
    <source>
        <strain evidence="11 12">NRRL Y-11557</strain>
    </source>
</reference>
<keyword evidence="7 9" id="KW-0496">Mitochondrion</keyword>
<evidence type="ECO:0000256" key="6">
    <source>
        <dbReference type="ARBA" id="ARBA00022982"/>
    </source>
</evidence>
<dbReference type="OrthoDB" id="276296at2759"/>
<sequence>MTTSKTNPREPHAQPYYITDPTPLPSHIPSVPEIGATSAPLLSASYFIGARCAPYNEDFMLCRSQGRTGETDCLKEGRRVTRCAISVLEDINKNCQAEFRKHWGCLENENHDLSRCRLDEAPLNACVAKFLNLTKVIPNSDGTPINDYETPSFFQKKVKAKYEQ</sequence>
<name>A0A1E3QEF7_LIPST</name>
<accession>A0A1E3QEF7</accession>
<dbReference type="STRING" id="675824.A0A1E3QEF7"/>
<keyword evidence="12" id="KW-1185">Reference proteome</keyword>